<dbReference type="InterPro" id="IPR008930">
    <property type="entry name" value="Terpenoid_cyclase/PrenylTrfase"/>
</dbReference>
<protein>
    <recommendedName>
        <fullName evidence="3">Squalene cyclase C-terminal domain-containing protein</fullName>
    </recommendedName>
</protein>
<organism evidence="1 2">
    <name type="scientific">Naasia lichenicola</name>
    <dbReference type="NCBI Taxonomy" id="2565933"/>
    <lineage>
        <taxon>Bacteria</taxon>
        <taxon>Bacillati</taxon>
        <taxon>Actinomycetota</taxon>
        <taxon>Actinomycetes</taxon>
        <taxon>Micrococcales</taxon>
        <taxon>Microbacteriaceae</taxon>
        <taxon>Naasia</taxon>
    </lineage>
</organism>
<dbReference type="EMBL" id="SSSM01000001">
    <property type="protein sequence ID" value="THG33552.1"/>
    <property type="molecule type" value="Genomic_DNA"/>
</dbReference>
<dbReference type="OrthoDB" id="370326at2"/>
<comment type="caution">
    <text evidence="1">The sequence shown here is derived from an EMBL/GenBank/DDBJ whole genome shotgun (WGS) entry which is preliminary data.</text>
</comment>
<gene>
    <name evidence="1" type="ORF">E6C64_00010</name>
</gene>
<evidence type="ECO:0000313" key="1">
    <source>
        <dbReference type="EMBL" id="THG33552.1"/>
    </source>
</evidence>
<sequence length="296" mass="32812">MRRWLLGGDPSITAQVLAHADRTDSSGRSSTGDGEDLVSRILDLQQPDGNWGVGVYDSEGWNSTTDALWLLFELRADPDDERVRHAVHLVHDQVRWEARNGGLPFFSGETEACVNGRVATLGAYFGRPDRALIDRLLREQLPDGGWNCDAPASTRSSFHSTICVLEGLLEFERVTAARELAVARHRGEDYLTERGLLRSKSSHRLLDESWATPHVPSYWCYDALRGLDYLRASGSRPDARITEAVATLHDARRSDGTWRSASHAGTPIIELETAGDASRLTTLRALRVIEWASPVA</sequence>
<dbReference type="SUPFAM" id="SSF48239">
    <property type="entry name" value="Terpenoid cyclases/Protein prenyltransferases"/>
    <property type="match status" value="1"/>
</dbReference>
<accession>A0A4S4FU78</accession>
<proteinExistence type="predicted"/>
<reference evidence="1 2" key="1">
    <citation type="submission" date="2019-04" db="EMBL/GenBank/DDBJ databases">
        <authorList>
            <person name="Jiang L."/>
        </authorList>
    </citation>
    <scope>NUCLEOTIDE SEQUENCE [LARGE SCALE GENOMIC DNA]</scope>
    <source>
        <strain evidence="1 2">YIM 131853</strain>
    </source>
</reference>
<name>A0A4S4FU78_9MICO</name>
<dbReference type="AlphaFoldDB" id="A0A4S4FU78"/>
<dbReference type="Gene3D" id="1.50.10.20">
    <property type="match status" value="1"/>
</dbReference>
<evidence type="ECO:0000313" key="2">
    <source>
        <dbReference type="Proteomes" id="UP000309133"/>
    </source>
</evidence>
<keyword evidence="2" id="KW-1185">Reference proteome</keyword>
<dbReference type="Proteomes" id="UP000309133">
    <property type="component" value="Unassembled WGS sequence"/>
</dbReference>
<evidence type="ECO:0008006" key="3">
    <source>
        <dbReference type="Google" id="ProtNLM"/>
    </source>
</evidence>